<evidence type="ECO:0000259" key="2">
    <source>
        <dbReference type="Pfam" id="PF00561"/>
    </source>
</evidence>
<dbReference type="EMBL" id="JPPY01000077">
    <property type="protein sequence ID" value="KND36693.1"/>
    <property type="molecule type" value="Genomic_DNA"/>
</dbReference>
<dbReference type="AlphaFoldDB" id="A0A0L0KFT7"/>
<sequence length="325" mass="35684">MIQHRTIEVNGIALHIAESGTEGPLVVLLHGFPESWHSWRHQFAPLVAAGFRVVAPDQRGYGASDRPDDVNAYSILHLVGDVVGLIHALGEETAFVVGHDWGAPVAWHTALLRPDVVRGVAGLSVAPAPRGANPPLEMVKAAYDGRFYWTYFNQVGVADEEFGRDPKAALRRFMYAHSGDAPGEPGIHQALIEPGTPWLDQLPAPEQLPDWFTESDLDELAEGYVKGFSGSLNWYRNLDRNWELTAPFAGASITTPALFVYGDRDPVAYFPGAPELIARLPELVPGLRRPPVVLPGCGHWTQQERPAEVNELLVEFLTGLRDEQA</sequence>
<dbReference type="InterPro" id="IPR000073">
    <property type="entry name" value="AB_hydrolase_1"/>
</dbReference>
<name>A0A0L0KFT7_9ACTN</name>
<dbReference type="OrthoDB" id="2987348at2"/>
<evidence type="ECO:0000313" key="4">
    <source>
        <dbReference type="Proteomes" id="UP000037151"/>
    </source>
</evidence>
<evidence type="ECO:0000313" key="3">
    <source>
        <dbReference type="EMBL" id="KND36693.1"/>
    </source>
</evidence>
<proteinExistence type="predicted"/>
<dbReference type="RefSeq" id="WP_050370630.1">
    <property type="nucleotide sequence ID" value="NZ_KQ257813.1"/>
</dbReference>
<dbReference type="PRINTS" id="PR00412">
    <property type="entry name" value="EPOXHYDRLASE"/>
</dbReference>
<dbReference type="SUPFAM" id="SSF53474">
    <property type="entry name" value="alpha/beta-Hydrolases"/>
    <property type="match status" value="1"/>
</dbReference>
<dbReference type="GO" id="GO:0016787">
    <property type="term" value="F:hydrolase activity"/>
    <property type="evidence" value="ECO:0007669"/>
    <property type="project" value="UniProtKB-KW"/>
</dbReference>
<feature type="domain" description="AB hydrolase-1" evidence="2">
    <location>
        <begin position="24"/>
        <end position="305"/>
    </location>
</feature>
<gene>
    <name evidence="3" type="ORF">IQ63_12165</name>
</gene>
<evidence type="ECO:0000256" key="1">
    <source>
        <dbReference type="ARBA" id="ARBA00022801"/>
    </source>
</evidence>
<dbReference type="Pfam" id="PF00561">
    <property type="entry name" value="Abhydrolase_1"/>
    <property type="match status" value="1"/>
</dbReference>
<dbReference type="Gene3D" id="3.40.50.1820">
    <property type="entry name" value="alpha/beta hydrolase"/>
    <property type="match status" value="1"/>
</dbReference>
<protein>
    <submittedName>
        <fullName evidence="3">Epoxide hydrolase</fullName>
    </submittedName>
</protein>
<accession>A0A0L0KFT7</accession>
<dbReference type="PATRIC" id="fig|42234.21.peg.2512"/>
<dbReference type="Proteomes" id="UP000037151">
    <property type="component" value="Unassembled WGS sequence"/>
</dbReference>
<dbReference type="InterPro" id="IPR000639">
    <property type="entry name" value="Epox_hydrolase-like"/>
</dbReference>
<organism evidence="3 4">
    <name type="scientific">Streptomyces acidiscabies</name>
    <dbReference type="NCBI Taxonomy" id="42234"/>
    <lineage>
        <taxon>Bacteria</taxon>
        <taxon>Bacillati</taxon>
        <taxon>Actinomycetota</taxon>
        <taxon>Actinomycetes</taxon>
        <taxon>Kitasatosporales</taxon>
        <taxon>Streptomycetaceae</taxon>
        <taxon>Streptomyces</taxon>
    </lineage>
</organism>
<dbReference type="PANTHER" id="PTHR43329">
    <property type="entry name" value="EPOXIDE HYDROLASE"/>
    <property type="match status" value="1"/>
</dbReference>
<keyword evidence="1 3" id="KW-0378">Hydrolase</keyword>
<reference evidence="4" key="1">
    <citation type="submission" date="2014-07" db="EMBL/GenBank/DDBJ databases">
        <title>Genome sequencing of plant-pathogenic Streptomyces species.</title>
        <authorList>
            <person name="Harrison J."/>
            <person name="Sapp M."/>
            <person name="Thwaites R."/>
            <person name="Studholme D.J."/>
        </authorList>
    </citation>
    <scope>NUCLEOTIDE SEQUENCE [LARGE SCALE GENOMIC DNA]</scope>
    <source>
        <strain evidence="4">NCPPB 4445</strain>
    </source>
</reference>
<comment type="caution">
    <text evidence="3">The sequence shown here is derived from an EMBL/GenBank/DDBJ whole genome shotgun (WGS) entry which is preliminary data.</text>
</comment>
<dbReference type="InterPro" id="IPR029058">
    <property type="entry name" value="AB_hydrolase_fold"/>
</dbReference>